<accession>A0A1G7NVY4</accession>
<dbReference type="STRING" id="405671.SAMN05421827_101502"/>
<reference evidence="2" key="1">
    <citation type="submission" date="2016-10" db="EMBL/GenBank/DDBJ databases">
        <authorList>
            <person name="Varghese N."/>
            <person name="Submissions S."/>
        </authorList>
    </citation>
    <scope>NUCLEOTIDE SEQUENCE [LARGE SCALE GENOMIC DNA]</scope>
    <source>
        <strain evidence="2">DSM 17933</strain>
    </source>
</reference>
<dbReference type="Gene3D" id="1.10.10.10">
    <property type="entry name" value="Winged helix-like DNA-binding domain superfamily/Winged helix DNA-binding domain"/>
    <property type="match status" value="1"/>
</dbReference>
<evidence type="ECO:0000313" key="1">
    <source>
        <dbReference type="EMBL" id="SDF77519.1"/>
    </source>
</evidence>
<dbReference type="InterPro" id="IPR009061">
    <property type="entry name" value="DNA-bd_dom_put_sf"/>
</dbReference>
<sequence length="90" mass="10488">MEIINEQALSQCIRDALRAELQEHFKTGGSSRQEQEERLLSKQELAGELGVSLVTLSEWMKKGLPFLRLHRRVYFKKSEVLKIMQQDITD</sequence>
<dbReference type="OrthoDB" id="1097811at2"/>
<dbReference type="InterPro" id="IPR036388">
    <property type="entry name" value="WH-like_DNA-bd_sf"/>
</dbReference>
<dbReference type="Proteomes" id="UP000199643">
    <property type="component" value="Unassembled WGS sequence"/>
</dbReference>
<evidence type="ECO:0000313" key="2">
    <source>
        <dbReference type="Proteomes" id="UP000199643"/>
    </source>
</evidence>
<proteinExistence type="predicted"/>
<dbReference type="SUPFAM" id="SSF46955">
    <property type="entry name" value="Putative DNA-binding domain"/>
    <property type="match status" value="1"/>
</dbReference>
<name>A0A1G7NVY4_9SPHI</name>
<organism evidence="1 2">
    <name type="scientific">Pedobacter terrae</name>
    <dbReference type="NCBI Taxonomy" id="405671"/>
    <lineage>
        <taxon>Bacteria</taxon>
        <taxon>Pseudomonadati</taxon>
        <taxon>Bacteroidota</taxon>
        <taxon>Sphingobacteriia</taxon>
        <taxon>Sphingobacteriales</taxon>
        <taxon>Sphingobacteriaceae</taxon>
        <taxon>Pedobacter</taxon>
    </lineage>
</organism>
<dbReference type="AlphaFoldDB" id="A0A1G7NVY4"/>
<gene>
    <name evidence="1" type="ORF">SAMN05421827_101502</name>
</gene>
<dbReference type="RefSeq" id="WP_090496439.1">
    <property type="nucleotide sequence ID" value="NZ_FNCH01000001.1"/>
</dbReference>
<keyword evidence="2" id="KW-1185">Reference proteome</keyword>
<protein>
    <submittedName>
        <fullName evidence="1">Helix-turn-helix domain-containing protein</fullName>
    </submittedName>
</protein>
<dbReference type="EMBL" id="FNCH01000001">
    <property type="protein sequence ID" value="SDF77519.1"/>
    <property type="molecule type" value="Genomic_DNA"/>
</dbReference>